<protein>
    <submittedName>
        <fullName evidence="1">Uncharacterized protein</fullName>
    </submittedName>
</protein>
<name>A0A1M5KN88_9BACI</name>
<reference evidence="1 2" key="1">
    <citation type="submission" date="2016-11" db="EMBL/GenBank/DDBJ databases">
        <authorList>
            <person name="Jaros S."/>
            <person name="Januszkiewicz K."/>
            <person name="Wedrychowicz H."/>
        </authorList>
    </citation>
    <scope>NUCLEOTIDE SEQUENCE [LARGE SCALE GENOMIC DNA]</scope>
    <source>
        <strain evidence="1 2">IBRC-M 10683</strain>
    </source>
</reference>
<dbReference type="OrthoDB" id="2082607at2"/>
<dbReference type="AlphaFoldDB" id="A0A1M5KN88"/>
<sequence length="169" mass="19066">MNRYYKDYEKGVMAQMHHKNCNNETHTGNLNEVVDFRYSVLNPNVDNYKHPLGEDVLEEVATITFPELKKGDVVWLNGVVGLENDSGSKEADVEIRIFKGGSPIIEGQEIYSSDFDIDKADDEAVAPFSHVDVITKKQKNVEYVLVLKAEDPDMFLIGPLTFTGLQLSR</sequence>
<dbReference type="RefSeq" id="WP_072891439.1">
    <property type="nucleotide sequence ID" value="NZ_FQVW01000040.1"/>
</dbReference>
<proteinExistence type="predicted"/>
<evidence type="ECO:0000313" key="2">
    <source>
        <dbReference type="Proteomes" id="UP000183988"/>
    </source>
</evidence>
<organism evidence="1 2">
    <name type="scientific">Ornithinibacillus halophilus</name>
    <dbReference type="NCBI Taxonomy" id="930117"/>
    <lineage>
        <taxon>Bacteria</taxon>
        <taxon>Bacillati</taxon>
        <taxon>Bacillota</taxon>
        <taxon>Bacilli</taxon>
        <taxon>Bacillales</taxon>
        <taxon>Bacillaceae</taxon>
        <taxon>Ornithinibacillus</taxon>
    </lineage>
</organism>
<evidence type="ECO:0000313" key="1">
    <source>
        <dbReference type="EMBL" id="SHG54228.1"/>
    </source>
</evidence>
<gene>
    <name evidence="1" type="ORF">SAMN05216225_10402</name>
</gene>
<accession>A0A1M5KN88</accession>
<dbReference type="Proteomes" id="UP000183988">
    <property type="component" value="Unassembled WGS sequence"/>
</dbReference>
<dbReference type="EMBL" id="FQVW01000040">
    <property type="protein sequence ID" value="SHG54228.1"/>
    <property type="molecule type" value="Genomic_DNA"/>
</dbReference>
<keyword evidence="2" id="KW-1185">Reference proteome</keyword>